<dbReference type="Proteomes" id="UP000256964">
    <property type="component" value="Unassembled WGS sequence"/>
</dbReference>
<protein>
    <submittedName>
        <fullName evidence="2">Uncharacterized protein</fullName>
    </submittedName>
</protein>
<name>A0A371CIU6_9APHY</name>
<keyword evidence="3" id="KW-1185">Reference proteome</keyword>
<gene>
    <name evidence="2" type="ORF">OH76DRAFT_1490492</name>
</gene>
<accession>A0A371CIU6</accession>
<reference evidence="2 3" key="1">
    <citation type="journal article" date="2018" name="Biotechnol. Biofuels">
        <title>Integrative visual omics of the white-rot fungus Polyporus brumalis exposes the biotechnological potential of its oxidative enzymes for delignifying raw plant biomass.</title>
        <authorList>
            <person name="Miyauchi S."/>
            <person name="Rancon A."/>
            <person name="Drula E."/>
            <person name="Hage H."/>
            <person name="Chaduli D."/>
            <person name="Favel A."/>
            <person name="Grisel S."/>
            <person name="Henrissat B."/>
            <person name="Herpoel-Gimbert I."/>
            <person name="Ruiz-Duenas F.J."/>
            <person name="Chevret D."/>
            <person name="Hainaut M."/>
            <person name="Lin J."/>
            <person name="Wang M."/>
            <person name="Pangilinan J."/>
            <person name="Lipzen A."/>
            <person name="Lesage-Meessen L."/>
            <person name="Navarro D."/>
            <person name="Riley R."/>
            <person name="Grigoriev I.V."/>
            <person name="Zhou S."/>
            <person name="Raouche S."/>
            <person name="Rosso M.N."/>
        </authorList>
    </citation>
    <scope>NUCLEOTIDE SEQUENCE [LARGE SCALE GENOMIC DNA]</scope>
    <source>
        <strain evidence="2 3">BRFM 1820</strain>
    </source>
</reference>
<evidence type="ECO:0000313" key="2">
    <source>
        <dbReference type="EMBL" id="RDX40203.1"/>
    </source>
</evidence>
<dbReference type="OrthoDB" id="2757435at2759"/>
<feature type="compositionally biased region" description="Low complexity" evidence="1">
    <location>
        <begin position="311"/>
        <end position="320"/>
    </location>
</feature>
<evidence type="ECO:0000256" key="1">
    <source>
        <dbReference type="SAM" id="MobiDB-lite"/>
    </source>
</evidence>
<dbReference type="EMBL" id="KZ857576">
    <property type="protein sequence ID" value="RDX40203.1"/>
    <property type="molecule type" value="Genomic_DNA"/>
</dbReference>
<proteinExistence type="predicted"/>
<feature type="region of interest" description="Disordered" evidence="1">
    <location>
        <begin position="307"/>
        <end position="343"/>
    </location>
</feature>
<organism evidence="2 3">
    <name type="scientific">Lentinus brumalis</name>
    <dbReference type="NCBI Taxonomy" id="2498619"/>
    <lineage>
        <taxon>Eukaryota</taxon>
        <taxon>Fungi</taxon>
        <taxon>Dikarya</taxon>
        <taxon>Basidiomycota</taxon>
        <taxon>Agaricomycotina</taxon>
        <taxon>Agaricomycetes</taxon>
        <taxon>Polyporales</taxon>
        <taxon>Polyporaceae</taxon>
        <taxon>Lentinus</taxon>
    </lineage>
</organism>
<dbReference type="AlphaFoldDB" id="A0A371CIU6"/>
<sequence length="343" mass="37626">MWEIVCPSSSPLLYTNLMPVYHFTRHAVHMFLVKHPTDKARFGVWPKTTLDFTEEDYVNVLERCLIFHLVFQVVLPAHGPVWTHLQDAVTDHCRRNGLVFAGYDDTVPATDPTKLPFILLSCNTKIDQPVKKYNIYDSLNVTTFTTKSLSHKCFDLFPAMGPSTLISSVPGLQDYYDISSPEETHPCFPTHVLLGVHPHLHAECLPECPRSAEVRSPSLAPSSPSVLGELHLSDNTPPFALENFRPDLPLFLSSAPSPIAAGAPSHISSAMPEPAAPAMDMQLLSDNIQVALPASAALLEDAPRSAHAEAAEIVAAQAQENNHSEADDNDNDKENTLPGTLEL</sequence>
<evidence type="ECO:0000313" key="3">
    <source>
        <dbReference type="Proteomes" id="UP000256964"/>
    </source>
</evidence>